<sequence>MTPKPRRLSTCQRHPSEPVTGFCALCLSDRLSGLDTPSPSSAANVASTSFQPELRRCKSHAAGKRGGVASSTSLEPRRKSCDDRVRKENSLWHLFSLDDKENGVDRGPDVESNNLGLSAASDSVTEPAQNINIRVSEDPLGENGNGDEDKGEEATEEETKTMKEHIEHEWQSGKHNRKDLKDIIAGNFLVAASVFGKKLRNWRVKQTTKKQSCDLLPGQKVNAWKRKEKRSEATDYVCRRRSCDAGPRFSMDANGISLDDHPRFSLDEPRASWDGYMIARTIPRLAPMLSVIENAIVNENETTSGGSAQTRDYCSDSSSSLRRDNSFDCSSSGKSSSKKTVALEVDEMRSIKFVVSDGDGRGDERREGFESGCKSGDSVGGCGDPNGFKKSGKWRKGWSILGFMYRRQEEKCGEVEGDGNGRMVGDCGEKQNGEATGVVINGDSNRGEADGDSNQGEADGDSNRDEANGAMVNGDSNGRLVRSGSVSYRSSHTAIGSYHRSLSVAETRDYGKKSREDSGVERNRNATMYSPSNLENGLLRFHLTPSWSHRKKSGRSRLRNSDSISTRSMFRLD</sequence>
<comment type="caution">
    <text evidence="2">The sequence shown here is derived from an EMBL/GenBank/DDBJ whole genome shotgun (WGS) entry which is preliminary data.</text>
</comment>
<feature type="region of interest" description="Disordered" evidence="1">
    <location>
        <begin position="549"/>
        <end position="573"/>
    </location>
</feature>
<reference evidence="2" key="1">
    <citation type="submission" date="2019-11" db="EMBL/GenBank/DDBJ databases">
        <authorList>
            <person name="Liu Y."/>
            <person name="Hou J."/>
            <person name="Li T.-Q."/>
            <person name="Guan C.-H."/>
            <person name="Wu X."/>
            <person name="Wu H.-Z."/>
            <person name="Ling F."/>
            <person name="Zhang R."/>
            <person name="Shi X.-G."/>
            <person name="Ren J.-P."/>
            <person name="Chen E.-F."/>
            <person name="Sun J.-M."/>
        </authorList>
    </citation>
    <scope>NUCLEOTIDE SEQUENCE</scope>
    <source>
        <strain evidence="2">Adult_tree_wgs_1</strain>
        <tissue evidence="2">Leaves</tissue>
    </source>
</reference>
<dbReference type="AlphaFoldDB" id="A0A834G6E9"/>
<feature type="compositionally biased region" description="Basic and acidic residues" evidence="1">
    <location>
        <begin position="358"/>
        <end position="369"/>
    </location>
</feature>
<gene>
    <name evidence="2" type="ORF">RHSIM_Rhsim13G0073200</name>
</gene>
<feature type="region of interest" description="Disordered" evidence="1">
    <location>
        <begin position="356"/>
        <end position="376"/>
    </location>
</feature>
<organism evidence="2 3">
    <name type="scientific">Rhododendron simsii</name>
    <name type="common">Sims's rhododendron</name>
    <dbReference type="NCBI Taxonomy" id="118357"/>
    <lineage>
        <taxon>Eukaryota</taxon>
        <taxon>Viridiplantae</taxon>
        <taxon>Streptophyta</taxon>
        <taxon>Embryophyta</taxon>
        <taxon>Tracheophyta</taxon>
        <taxon>Spermatophyta</taxon>
        <taxon>Magnoliopsida</taxon>
        <taxon>eudicotyledons</taxon>
        <taxon>Gunneridae</taxon>
        <taxon>Pentapetalae</taxon>
        <taxon>asterids</taxon>
        <taxon>Ericales</taxon>
        <taxon>Ericaceae</taxon>
        <taxon>Ericoideae</taxon>
        <taxon>Rhodoreae</taxon>
        <taxon>Rhododendron</taxon>
    </lineage>
</organism>
<dbReference type="EMBL" id="WJXA01000013">
    <property type="protein sequence ID" value="KAF7120768.1"/>
    <property type="molecule type" value="Genomic_DNA"/>
</dbReference>
<dbReference type="InterPro" id="IPR008004">
    <property type="entry name" value="OCTOPUS-like"/>
</dbReference>
<proteinExistence type="predicted"/>
<feature type="region of interest" description="Disordered" evidence="1">
    <location>
        <begin position="505"/>
        <end position="531"/>
    </location>
</feature>
<evidence type="ECO:0000313" key="3">
    <source>
        <dbReference type="Proteomes" id="UP000626092"/>
    </source>
</evidence>
<feature type="region of interest" description="Disordered" evidence="1">
    <location>
        <begin position="59"/>
        <end position="83"/>
    </location>
</feature>
<feature type="compositionally biased region" description="Acidic residues" evidence="1">
    <location>
        <begin position="145"/>
        <end position="156"/>
    </location>
</feature>
<feature type="region of interest" description="Disordered" evidence="1">
    <location>
        <begin position="136"/>
        <end position="156"/>
    </location>
</feature>
<dbReference type="PANTHER" id="PTHR31659:SF0">
    <property type="entry name" value="EMB|CAB61945.1"/>
    <property type="match status" value="1"/>
</dbReference>
<dbReference type="PANTHER" id="PTHR31659">
    <property type="entry name" value="PROTEIN: UPF0503-LIKE PROTEIN, PUTATIVE (DUF740)-RELATED"/>
    <property type="match status" value="1"/>
</dbReference>
<evidence type="ECO:0000313" key="2">
    <source>
        <dbReference type="EMBL" id="KAF7120768.1"/>
    </source>
</evidence>
<feature type="compositionally biased region" description="Basic residues" evidence="1">
    <location>
        <begin position="549"/>
        <end position="558"/>
    </location>
</feature>
<keyword evidence="3" id="KW-1185">Reference proteome</keyword>
<name>A0A834G6E9_RHOSS</name>
<accession>A0A834G6E9</accession>
<feature type="region of interest" description="Disordered" evidence="1">
    <location>
        <begin position="302"/>
        <end position="335"/>
    </location>
</feature>
<feature type="compositionally biased region" description="Low complexity" evidence="1">
    <location>
        <begin position="311"/>
        <end position="320"/>
    </location>
</feature>
<dbReference type="Pfam" id="PF05340">
    <property type="entry name" value="DUF740"/>
    <property type="match status" value="2"/>
</dbReference>
<evidence type="ECO:0000256" key="1">
    <source>
        <dbReference type="SAM" id="MobiDB-lite"/>
    </source>
</evidence>
<dbReference type="Proteomes" id="UP000626092">
    <property type="component" value="Unassembled WGS sequence"/>
</dbReference>
<feature type="compositionally biased region" description="Basic and acidic residues" evidence="1">
    <location>
        <begin position="506"/>
        <end position="524"/>
    </location>
</feature>
<feature type="compositionally biased region" description="Polar residues" evidence="1">
    <location>
        <begin position="561"/>
        <end position="573"/>
    </location>
</feature>
<protein>
    <submittedName>
        <fullName evidence="2">Uncharacterized protein</fullName>
    </submittedName>
</protein>
<feature type="region of interest" description="Disordered" evidence="1">
    <location>
        <begin position="429"/>
        <end position="485"/>
    </location>
</feature>
<dbReference type="OrthoDB" id="758624at2759"/>